<evidence type="ECO:0000256" key="2">
    <source>
        <dbReference type="ARBA" id="ARBA00022771"/>
    </source>
</evidence>
<keyword evidence="5" id="KW-1133">Transmembrane helix</keyword>
<evidence type="ECO:0000313" key="8">
    <source>
        <dbReference type="Proteomes" id="UP000032304"/>
    </source>
</evidence>
<organism evidence="7 8">
    <name type="scientific">Gossypium raimondii</name>
    <name type="common">Peruvian cotton</name>
    <name type="synonym">Gossypium klotzschianum subsp. raimondii</name>
    <dbReference type="NCBI Taxonomy" id="29730"/>
    <lineage>
        <taxon>Eukaryota</taxon>
        <taxon>Viridiplantae</taxon>
        <taxon>Streptophyta</taxon>
        <taxon>Embryophyta</taxon>
        <taxon>Tracheophyta</taxon>
        <taxon>Spermatophyta</taxon>
        <taxon>Magnoliopsida</taxon>
        <taxon>eudicotyledons</taxon>
        <taxon>Gunneridae</taxon>
        <taxon>Pentapetalae</taxon>
        <taxon>rosids</taxon>
        <taxon>malvids</taxon>
        <taxon>Malvales</taxon>
        <taxon>Malvaceae</taxon>
        <taxon>Malvoideae</taxon>
        <taxon>Gossypium</taxon>
    </lineage>
</organism>
<dbReference type="Gene3D" id="3.30.40.10">
    <property type="entry name" value="Zinc/RING finger domain, C3HC4 (zinc finger)"/>
    <property type="match status" value="1"/>
</dbReference>
<dbReference type="InterPro" id="IPR001841">
    <property type="entry name" value="Znf_RING"/>
</dbReference>
<feature type="transmembrane region" description="Helical" evidence="5">
    <location>
        <begin position="12"/>
        <end position="33"/>
    </location>
</feature>
<dbReference type="PANTHER" id="PTHR45969">
    <property type="entry name" value="RING ZINC FINGER PROTEIN-RELATED"/>
    <property type="match status" value="1"/>
</dbReference>
<evidence type="ECO:0000256" key="5">
    <source>
        <dbReference type="SAM" id="Phobius"/>
    </source>
</evidence>
<keyword evidence="5" id="KW-0472">Membrane</keyword>
<evidence type="ECO:0000313" key="7">
    <source>
        <dbReference type="EMBL" id="KJB39659.1"/>
    </source>
</evidence>
<dbReference type="GO" id="GO:0016567">
    <property type="term" value="P:protein ubiquitination"/>
    <property type="evidence" value="ECO:0007669"/>
    <property type="project" value="TreeGrafter"/>
</dbReference>
<dbReference type="InterPro" id="IPR013083">
    <property type="entry name" value="Znf_RING/FYVE/PHD"/>
</dbReference>
<dbReference type="SUPFAM" id="SSF57850">
    <property type="entry name" value="RING/U-box"/>
    <property type="match status" value="1"/>
</dbReference>
<dbReference type="PROSITE" id="PS50089">
    <property type="entry name" value="ZF_RING_2"/>
    <property type="match status" value="1"/>
</dbReference>
<dbReference type="PANTHER" id="PTHR45969:SF33">
    <property type="entry name" value="RING ZINC FINGER PROTEIN-RELATED"/>
    <property type="match status" value="1"/>
</dbReference>
<keyword evidence="5" id="KW-0812">Transmembrane</keyword>
<evidence type="ECO:0000256" key="4">
    <source>
        <dbReference type="PROSITE-ProRule" id="PRU00175"/>
    </source>
</evidence>
<accession>A0A0D2S5L9</accession>
<keyword evidence="8" id="KW-1185">Reference proteome</keyword>
<evidence type="ECO:0000256" key="1">
    <source>
        <dbReference type="ARBA" id="ARBA00022723"/>
    </source>
</evidence>
<keyword evidence="2 4" id="KW-0863">Zinc-finger</keyword>
<name>A0A0D2S5L9_GOSRA</name>
<evidence type="ECO:0000259" key="6">
    <source>
        <dbReference type="PROSITE" id="PS50089"/>
    </source>
</evidence>
<dbReference type="Gramene" id="KJB39659">
    <property type="protein sequence ID" value="KJB39659"/>
    <property type="gene ID" value="B456_007G024000"/>
</dbReference>
<dbReference type="eggNOG" id="KOG0800">
    <property type="taxonomic scope" value="Eukaryota"/>
</dbReference>
<sequence length="135" mass="15738">MVLPKPYFEILPVILLVLILNLHDSIFTTFFYLGLPYFIEFDTTEDADHVFPLLQPPRAAAISHSWLSCYFSNLVDPPNNSAVGFKGFEAEDEIWRLMNCRHIFHRSCLDRWMGYNQKPCPLCRLSFIPLICKIL</sequence>
<protein>
    <recommendedName>
        <fullName evidence="6">RING-type domain-containing protein</fullName>
    </recommendedName>
</protein>
<evidence type="ECO:0000256" key="3">
    <source>
        <dbReference type="ARBA" id="ARBA00022833"/>
    </source>
</evidence>
<dbReference type="GO" id="GO:0061630">
    <property type="term" value="F:ubiquitin protein ligase activity"/>
    <property type="evidence" value="ECO:0007669"/>
    <property type="project" value="TreeGrafter"/>
</dbReference>
<keyword evidence="3" id="KW-0862">Zinc</keyword>
<feature type="domain" description="RING-type" evidence="6">
    <location>
        <begin position="97"/>
        <end position="124"/>
    </location>
</feature>
<gene>
    <name evidence="7" type="ORF">B456_007G024000</name>
</gene>
<dbReference type="Proteomes" id="UP000032304">
    <property type="component" value="Chromosome 7"/>
</dbReference>
<reference evidence="7 8" key="1">
    <citation type="journal article" date="2012" name="Nature">
        <title>Repeated polyploidization of Gossypium genomes and the evolution of spinnable cotton fibres.</title>
        <authorList>
            <person name="Paterson A.H."/>
            <person name="Wendel J.F."/>
            <person name="Gundlach H."/>
            <person name="Guo H."/>
            <person name="Jenkins J."/>
            <person name="Jin D."/>
            <person name="Llewellyn D."/>
            <person name="Showmaker K.C."/>
            <person name="Shu S."/>
            <person name="Udall J."/>
            <person name="Yoo M.J."/>
            <person name="Byers R."/>
            <person name="Chen W."/>
            <person name="Doron-Faigenboim A."/>
            <person name="Duke M.V."/>
            <person name="Gong L."/>
            <person name="Grimwood J."/>
            <person name="Grover C."/>
            <person name="Grupp K."/>
            <person name="Hu G."/>
            <person name="Lee T.H."/>
            <person name="Li J."/>
            <person name="Lin L."/>
            <person name="Liu T."/>
            <person name="Marler B.S."/>
            <person name="Page J.T."/>
            <person name="Roberts A.W."/>
            <person name="Romanel E."/>
            <person name="Sanders W.S."/>
            <person name="Szadkowski E."/>
            <person name="Tan X."/>
            <person name="Tang H."/>
            <person name="Xu C."/>
            <person name="Wang J."/>
            <person name="Wang Z."/>
            <person name="Zhang D."/>
            <person name="Zhang L."/>
            <person name="Ashrafi H."/>
            <person name="Bedon F."/>
            <person name="Bowers J.E."/>
            <person name="Brubaker C.L."/>
            <person name="Chee P.W."/>
            <person name="Das S."/>
            <person name="Gingle A.R."/>
            <person name="Haigler C.H."/>
            <person name="Harker D."/>
            <person name="Hoffmann L.V."/>
            <person name="Hovav R."/>
            <person name="Jones D.C."/>
            <person name="Lemke C."/>
            <person name="Mansoor S."/>
            <person name="ur Rahman M."/>
            <person name="Rainville L.N."/>
            <person name="Rambani A."/>
            <person name="Reddy U.K."/>
            <person name="Rong J.K."/>
            <person name="Saranga Y."/>
            <person name="Scheffler B.E."/>
            <person name="Scheffler J.A."/>
            <person name="Stelly D.M."/>
            <person name="Triplett B.A."/>
            <person name="Van Deynze A."/>
            <person name="Vaslin M.F."/>
            <person name="Waghmare V.N."/>
            <person name="Walford S.A."/>
            <person name="Wright R.J."/>
            <person name="Zaki E.A."/>
            <person name="Zhang T."/>
            <person name="Dennis E.S."/>
            <person name="Mayer K.F."/>
            <person name="Peterson D.G."/>
            <person name="Rokhsar D.S."/>
            <person name="Wang X."/>
            <person name="Schmutz J."/>
        </authorList>
    </citation>
    <scope>NUCLEOTIDE SEQUENCE [LARGE SCALE GENOMIC DNA]</scope>
</reference>
<dbReference type="GO" id="GO:0008270">
    <property type="term" value="F:zinc ion binding"/>
    <property type="evidence" value="ECO:0007669"/>
    <property type="project" value="UniProtKB-KW"/>
</dbReference>
<dbReference type="Pfam" id="PF13639">
    <property type="entry name" value="zf-RING_2"/>
    <property type="match status" value="1"/>
</dbReference>
<dbReference type="AlphaFoldDB" id="A0A0D2S5L9"/>
<dbReference type="EMBL" id="CM001746">
    <property type="protein sequence ID" value="KJB39659.1"/>
    <property type="molecule type" value="Genomic_DNA"/>
</dbReference>
<dbReference type="OMA" id="FIPLICK"/>
<keyword evidence="1" id="KW-0479">Metal-binding</keyword>
<proteinExistence type="predicted"/>